<dbReference type="InParanoid" id="A0A1J7JZK2"/>
<dbReference type="OrthoDB" id="3878372at2759"/>
<evidence type="ECO:0000313" key="1">
    <source>
        <dbReference type="EMBL" id="OIW34868.1"/>
    </source>
</evidence>
<name>A0A1J7JZK2_9PEZI</name>
<reference evidence="1 2" key="1">
    <citation type="submission" date="2016-10" db="EMBL/GenBank/DDBJ databases">
        <title>Draft genome sequence of Coniochaeta ligniaria NRRL30616, a lignocellulolytic fungus for bioabatement of inhibitors in plant biomass hydrolysates.</title>
        <authorList>
            <consortium name="DOE Joint Genome Institute"/>
            <person name="Jimenez D.J."/>
            <person name="Hector R.E."/>
            <person name="Riley R."/>
            <person name="Sun H."/>
            <person name="Grigoriev I.V."/>
            <person name="Van Elsas J.D."/>
            <person name="Nichols N.N."/>
        </authorList>
    </citation>
    <scope>NUCLEOTIDE SEQUENCE [LARGE SCALE GENOMIC DNA]</scope>
    <source>
        <strain evidence="1 2">NRRL 30616</strain>
    </source>
</reference>
<dbReference type="AlphaFoldDB" id="A0A1J7JZK2"/>
<dbReference type="Proteomes" id="UP000182658">
    <property type="component" value="Unassembled WGS sequence"/>
</dbReference>
<gene>
    <name evidence="1" type="ORF">CONLIGDRAFT_28360</name>
</gene>
<accession>A0A1J7JZK2</accession>
<keyword evidence="2" id="KW-1185">Reference proteome</keyword>
<dbReference type="EMBL" id="KV875093">
    <property type="protein sequence ID" value="OIW34868.1"/>
    <property type="molecule type" value="Genomic_DNA"/>
</dbReference>
<sequence>MQDAVLAYVPFAPRCVRAKVRARTHFRQLLLTFKRQGNITVAFFPDSEEATCNQNDIANAASLTTRTIPTSWICFNLTDLFSQPSDTGSKNGSQYAQPKPYHGVDYLLSNRDSYKADANYTNVWHQQVNITGNTEPGTDGAWVLYTYAFADCLPYGGDDFEQDEWPFFETSCQTKREGECRQLPKGVKSFAIGPAKAYNARHGGHCEVWARLGGASVVNPRTAALLVVAVAMILLL</sequence>
<dbReference type="STRING" id="1408157.A0A1J7JZK2"/>
<evidence type="ECO:0000313" key="2">
    <source>
        <dbReference type="Proteomes" id="UP000182658"/>
    </source>
</evidence>
<proteinExistence type="predicted"/>
<protein>
    <submittedName>
        <fullName evidence="1">Uncharacterized protein</fullName>
    </submittedName>
</protein>
<organism evidence="1 2">
    <name type="scientific">Coniochaeta ligniaria NRRL 30616</name>
    <dbReference type="NCBI Taxonomy" id="1408157"/>
    <lineage>
        <taxon>Eukaryota</taxon>
        <taxon>Fungi</taxon>
        <taxon>Dikarya</taxon>
        <taxon>Ascomycota</taxon>
        <taxon>Pezizomycotina</taxon>
        <taxon>Sordariomycetes</taxon>
        <taxon>Sordariomycetidae</taxon>
        <taxon>Coniochaetales</taxon>
        <taxon>Coniochaetaceae</taxon>
        <taxon>Coniochaeta</taxon>
    </lineage>
</organism>